<gene>
    <name evidence="1" type="ORF">OLEA9_A016310</name>
</gene>
<organism evidence="1 2">
    <name type="scientific">Olea europaea subsp. europaea</name>
    <dbReference type="NCBI Taxonomy" id="158383"/>
    <lineage>
        <taxon>Eukaryota</taxon>
        <taxon>Viridiplantae</taxon>
        <taxon>Streptophyta</taxon>
        <taxon>Embryophyta</taxon>
        <taxon>Tracheophyta</taxon>
        <taxon>Spermatophyta</taxon>
        <taxon>Magnoliopsida</taxon>
        <taxon>eudicotyledons</taxon>
        <taxon>Gunneridae</taxon>
        <taxon>Pentapetalae</taxon>
        <taxon>asterids</taxon>
        <taxon>lamiids</taxon>
        <taxon>Lamiales</taxon>
        <taxon>Oleaceae</taxon>
        <taxon>Oleeae</taxon>
        <taxon>Olea</taxon>
    </lineage>
</organism>
<proteinExistence type="predicted"/>
<dbReference type="EMBL" id="CACTIH010005908">
    <property type="protein sequence ID" value="CAA3003037.1"/>
    <property type="molecule type" value="Genomic_DNA"/>
</dbReference>
<evidence type="ECO:0000313" key="1">
    <source>
        <dbReference type="EMBL" id="CAA3003037.1"/>
    </source>
</evidence>
<name>A0A8S0TD28_OLEEU</name>
<reference evidence="1 2" key="1">
    <citation type="submission" date="2019-12" db="EMBL/GenBank/DDBJ databases">
        <authorList>
            <person name="Alioto T."/>
            <person name="Alioto T."/>
            <person name="Gomez Garrido J."/>
        </authorList>
    </citation>
    <scope>NUCLEOTIDE SEQUENCE [LARGE SCALE GENOMIC DNA]</scope>
</reference>
<dbReference type="AlphaFoldDB" id="A0A8S0TD28"/>
<protein>
    <submittedName>
        <fullName evidence="1">Uncharacterized protein</fullName>
    </submittedName>
</protein>
<accession>A0A8S0TD28</accession>
<keyword evidence="2" id="KW-1185">Reference proteome</keyword>
<sequence length="127" mass="14531">MAESLRVLTTKNDSLWEKLEDTTKTGMLEKLEENETNPSIALFVQHQCASFEDLGWHTRKCHLNSIIGVGLPKRDSHKRLPLQIRGYMMDLTARRPHIPLEGEVNETGQNLQTLFDHQQASSTPDHQ</sequence>
<dbReference type="Proteomes" id="UP000594638">
    <property type="component" value="Unassembled WGS sequence"/>
</dbReference>
<dbReference type="Gramene" id="OE9A016310T1">
    <property type="protein sequence ID" value="OE9A016310C1"/>
    <property type="gene ID" value="OE9A016310"/>
</dbReference>
<comment type="caution">
    <text evidence="1">The sequence shown here is derived from an EMBL/GenBank/DDBJ whole genome shotgun (WGS) entry which is preliminary data.</text>
</comment>
<evidence type="ECO:0000313" key="2">
    <source>
        <dbReference type="Proteomes" id="UP000594638"/>
    </source>
</evidence>